<dbReference type="OMA" id="SLWVQYR"/>
<dbReference type="InterPro" id="IPR029058">
    <property type="entry name" value="AB_hydrolase_fold"/>
</dbReference>
<dbReference type="Proteomes" id="UP000054270">
    <property type="component" value="Unassembled WGS sequence"/>
</dbReference>
<reference evidence="6" key="1">
    <citation type="submission" date="2014-04" db="EMBL/GenBank/DDBJ databases">
        <title>Evolutionary Origins and Diversification of the Mycorrhizal Mutualists.</title>
        <authorList>
            <consortium name="DOE Joint Genome Institute"/>
            <consortium name="Mycorrhizal Genomics Consortium"/>
            <person name="Kohler A."/>
            <person name="Kuo A."/>
            <person name="Nagy L.G."/>
            <person name="Floudas D."/>
            <person name="Copeland A."/>
            <person name="Barry K.W."/>
            <person name="Cichocki N."/>
            <person name="Veneault-Fourrey C."/>
            <person name="LaButti K."/>
            <person name="Lindquist E.A."/>
            <person name="Lipzen A."/>
            <person name="Lundell T."/>
            <person name="Morin E."/>
            <person name="Murat C."/>
            <person name="Riley R."/>
            <person name="Ohm R."/>
            <person name="Sun H."/>
            <person name="Tunlid A."/>
            <person name="Henrissat B."/>
            <person name="Grigoriev I.V."/>
            <person name="Hibbett D.S."/>
            <person name="Martin F."/>
        </authorList>
    </citation>
    <scope>NUCLEOTIDE SEQUENCE [LARGE SCALE GENOMIC DNA]</scope>
    <source>
        <strain evidence="6">FD-334 SS-4</strain>
    </source>
</reference>
<keyword evidence="6" id="KW-1185">Reference proteome</keyword>
<dbReference type="PANTHER" id="PTHR48081:SF26">
    <property type="entry name" value="ALPHA_BETA HYDROLASE FOLD-3 DOMAIN-CONTAINING PROTEIN"/>
    <property type="match status" value="1"/>
</dbReference>
<proteinExistence type="inferred from homology"/>
<feature type="active site" evidence="3">
    <location>
        <position position="224"/>
    </location>
</feature>
<comment type="similarity">
    <text evidence="1">Belongs to the 'GDXG' lipolytic enzyme family.</text>
</comment>
<dbReference type="InterPro" id="IPR033140">
    <property type="entry name" value="Lipase_GDXG_put_SER_AS"/>
</dbReference>
<dbReference type="PANTHER" id="PTHR48081">
    <property type="entry name" value="AB HYDROLASE SUPERFAMILY PROTEIN C4A8.06C"/>
    <property type="match status" value="1"/>
</dbReference>
<gene>
    <name evidence="5" type="ORF">HYPSUDRAFT_138211</name>
</gene>
<sequence length="407" mass="43935">MFFSFRYQPWKGLYLTYQLLSTVFIRIPLWTIFNIPAALRPRRSWTLKRAVMVNALRHIFAVGDVSGPFLPTPNHTAIAPGANMNGVWVPPANHLITGKLTGWAAVAQVASVRVPGYWIHARGSALAVGAAPQPGEKIVYQLHGGAYVRLSASPRDPTANISKGYVAHLTGVQRVFSIEYRLASAPPYATEHPFPTQLLDALAGYAYLVGLGFAPADIVVSGDSAGANLALALTRYLVEYADAPGVELPAPPGALILLSPWADIGSTTETLKSTGSVSTNLSSDYIRGDDSTAWAKAAFTGPHGISAADTNDYISPASLHPELDVDFGGFPRTFIVAGGAEVLYDSIVTLRERMAANIGEGDGVRDREGKVRWHEAPDGVHDYLVFTWHEPERTDTFKAIDKWLNAS</sequence>
<evidence type="ECO:0000256" key="3">
    <source>
        <dbReference type="PROSITE-ProRule" id="PRU10038"/>
    </source>
</evidence>
<dbReference type="OrthoDB" id="2152029at2759"/>
<evidence type="ECO:0000259" key="4">
    <source>
        <dbReference type="Pfam" id="PF07859"/>
    </source>
</evidence>
<feature type="domain" description="Alpha/beta hydrolase fold-3" evidence="4">
    <location>
        <begin position="140"/>
        <end position="360"/>
    </location>
</feature>
<evidence type="ECO:0000313" key="6">
    <source>
        <dbReference type="Proteomes" id="UP000054270"/>
    </source>
</evidence>
<dbReference type="Gene3D" id="3.40.50.1820">
    <property type="entry name" value="alpha/beta hydrolase"/>
    <property type="match status" value="1"/>
</dbReference>
<dbReference type="STRING" id="945553.A0A0D2MHG5"/>
<evidence type="ECO:0000256" key="2">
    <source>
        <dbReference type="ARBA" id="ARBA00022801"/>
    </source>
</evidence>
<dbReference type="Pfam" id="PF07859">
    <property type="entry name" value="Abhydrolase_3"/>
    <property type="match status" value="1"/>
</dbReference>
<dbReference type="EMBL" id="KN817545">
    <property type="protein sequence ID" value="KJA23093.1"/>
    <property type="molecule type" value="Genomic_DNA"/>
</dbReference>
<accession>A0A0D2MHG5</accession>
<name>A0A0D2MHG5_HYPSF</name>
<dbReference type="InterPro" id="IPR050300">
    <property type="entry name" value="GDXG_lipolytic_enzyme"/>
</dbReference>
<keyword evidence="2" id="KW-0378">Hydrolase</keyword>
<evidence type="ECO:0000256" key="1">
    <source>
        <dbReference type="ARBA" id="ARBA00010515"/>
    </source>
</evidence>
<evidence type="ECO:0000313" key="5">
    <source>
        <dbReference type="EMBL" id="KJA23093.1"/>
    </source>
</evidence>
<dbReference type="GO" id="GO:0016787">
    <property type="term" value="F:hydrolase activity"/>
    <property type="evidence" value="ECO:0007669"/>
    <property type="project" value="UniProtKB-KW"/>
</dbReference>
<protein>
    <recommendedName>
        <fullName evidence="4">Alpha/beta hydrolase fold-3 domain-containing protein</fullName>
    </recommendedName>
</protein>
<dbReference type="InterPro" id="IPR013094">
    <property type="entry name" value="AB_hydrolase_3"/>
</dbReference>
<dbReference type="SUPFAM" id="SSF53474">
    <property type="entry name" value="alpha/beta-Hydrolases"/>
    <property type="match status" value="1"/>
</dbReference>
<organism evidence="5 6">
    <name type="scientific">Hypholoma sublateritium (strain FD-334 SS-4)</name>
    <dbReference type="NCBI Taxonomy" id="945553"/>
    <lineage>
        <taxon>Eukaryota</taxon>
        <taxon>Fungi</taxon>
        <taxon>Dikarya</taxon>
        <taxon>Basidiomycota</taxon>
        <taxon>Agaricomycotina</taxon>
        <taxon>Agaricomycetes</taxon>
        <taxon>Agaricomycetidae</taxon>
        <taxon>Agaricales</taxon>
        <taxon>Agaricineae</taxon>
        <taxon>Strophariaceae</taxon>
        <taxon>Hypholoma</taxon>
    </lineage>
</organism>
<dbReference type="AlphaFoldDB" id="A0A0D2MHG5"/>
<dbReference type="PROSITE" id="PS01174">
    <property type="entry name" value="LIPASE_GDXG_SER"/>
    <property type="match status" value="1"/>
</dbReference>